<comment type="subcellular location">
    <subcellularLocation>
        <location evidence="1">Membrane</location>
        <topology evidence="1">Multi-pass membrane protein</topology>
    </subcellularLocation>
</comment>
<evidence type="ECO:0000256" key="5">
    <source>
        <dbReference type="SAM" id="Phobius"/>
    </source>
</evidence>
<proteinExistence type="predicted"/>
<keyword evidence="4 5" id="KW-0472">Membrane</keyword>
<sequence>MNVVLWVVAAALAVAFAGAGLMKIAQPAEKLIAGGMGYVEDFAPPVIKLIGVLEVLAAIGLVGPPLLGFAEILTPLAATGLVLLMIGAIITHARRGETPMIVVNVVLLALAAFVAWGRFGPHSFT</sequence>
<protein>
    <submittedName>
        <fullName evidence="6">DoxX family protein</fullName>
    </submittedName>
</protein>
<feature type="transmembrane region" description="Helical" evidence="5">
    <location>
        <begin position="100"/>
        <end position="119"/>
    </location>
</feature>
<keyword evidence="7" id="KW-1185">Reference proteome</keyword>
<feature type="transmembrane region" description="Helical" evidence="5">
    <location>
        <begin position="46"/>
        <end position="66"/>
    </location>
</feature>
<evidence type="ECO:0000313" key="6">
    <source>
        <dbReference type="EMBL" id="MFI7589323.1"/>
    </source>
</evidence>
<evidence type="ECO:0000256" key="1">
    <source>
        <dbReference type="ARBA" id="ARBA00004141"/>
    </source>
</evidence>
<evidence type="ECO:0000256" key="4">
    <source>
        <dbReference type="ARBA" id="ARBA00023136"/>
    </source>
</evidence>
<evidence type="ECO:0000256" key="2">
    <source>
        <dbReference type="ARBA" id="ARBA00022692"/>
    </source>
</evidence>
<reference evidence="6 7" key="1">
    <citation type="submission" date="2024-10" db="EMBL/GenBank/DDBJ databases">
        <title>The Natural Products Discovery Center: Release of the First 8490 Sequenced Strains for Exploring Actinobacteria Biosynthetic Diversity.</title>
        <authorList>
            <person name="Kalkreuter E."/>
            <person name="Kautsar S.A."/>
            <person name="Yang D."/>
            <person name="Bader C.D."/>
            <person name="Teijaro C.N."/>
            <person name="Fluegel L."/>
            <person name="Davis C.M."/>
            <person name="Simpson J.R."/>
            <person name="Lauterbach L."/>
            <person name="Steele A.D."/>
            <person name="Gui C."/>
            <person name="Meng S."/>
            <person name="Li G."/>
            <person name="Viehrig K."/>
            <person name="Ye F."/>
            <person name="Su P."/>
            <person name="Kiefer A.F."/>
            <person name="Nichols A."/>
            <person name="Cepeda A.J."/>
            <person name="Yan W."/>
            <person name="Fan B."/>
            <person name="Jiang Y."/>
            <person name="Adhikari A."/>
            <person name="Zheng C.-J."/>
            <person name="Schuster L."/>
            <person name="Cowan T.M."/>
            <person name="Smanski M.J."/>
            <person name="Chevrette M.G."/>
            <person name="De Carvalho L.P.S."/>
            <person name="Shen B."/>
        </authorList>
    </citation>
    <scope>NUCLEOTIDE SEQUENCE [LARGE SCALE GENOMIC DNA]</scope>
    <source>
        <strain evidence="6 7">NPDC049639</strain>
    </source>
</reference>
<organism evidence="6 7">
    <name type="scientific">Spongisporangium articulatum</name>
    <dbReference type="NCBI Taxonomy" id="3362603"/>
    <lineage>
        <taxon>Bacteria</taxon>
        <taxon>Bacillati</taxon>
        <taxon>Actinomycetota</taxon>
        <taxon>Actinomycetes</taxon>
        <taxon>Kineosporiales</taxon>
        <taxon>Kineosporiaceae</taxon>
        <taxon>Spongisporangium</taxon>
    </lineage>
</organism>
<dbReference type="InterPro" id="IPR032808">
    <property type="entry name" value="DoxX"/>
</dbReference>
<dbReference type="EMBL" id="JBITLV010000007">
    <property type="protein sequence ID" value="MFI7589323.1"/>
    <property type="molecule type" value="Genomic_DNA"/>
</dbReference>
<keyword evidence="2 5" id="KW-0812">Transmembrane</keyword>
<evidence type="ECO:0000256" key="3">
    <source>
        <dbReference type="ARBA" id="ARBA00022989"/>
    </source>
</evidence>
<comment type="caution">
    <text evidence="6">The sequence shown here is derived from an EMBL/GenBank/DDBJ whole genome shotgun (WGS) entry which is preliminary data.</text>
</comment>
<evidence type="ECO:0000313" key="7">
    <source>
        <dbReference type="Proteomes" id="UP001612915"/>
    </source>
</evidence>
<gene>
    <name evidence="6" type="ORF">ACIB24_19830</name>
</gene>
<dbReference type="Proteomes" id="UP001612915">
    <property type="component" value="Unassembled WGS sequence"/>
</dbReference>
<accession>A0ABW8ATA2</accession>
<feature type="transmembrane region" description="Helical" evidence="5">
    <location>
        <begin position="6"/>
        <end position="25"/>
    </location>
</feature>
<name>A0ABW8ATA2_9ACTN</name>
<dbReference type="Pfam" id="PF13564">
    <property type="entry name" value="DoxX_2"/>
    <property type="match status" value="1"/>
</dbReference>
<dbReference type="RefSeq" id="WP_398283913.1">
    <property type="nucleotide sequence ID" value="NZ_JBITLV010000007.1"/>
</dbReference>
<feature type="transmembrane region" description="Helical" evidence="5">
    <location>
        <begin position="72"/>
        <end position="93"/>
    </location>
</feature>
<keyword evidence="3 5" id="KW-1133">Transmembrane helix</keyword>